<dbReference type="Proteomes" id="UP000231259">
    <property type="component" value="Unassembled WGS sequence"/>
</dbReference>
<reference evidence="1 2" key="1">
    <citation type="submission" date="2013-09" db="EMBL/GenBank/DDBJ databases">
        <title>Genome sequencing of Phaeobacter antarcticus sp. nov. SM1211.</title>
        <authorList>
            <person name="Zhang X.-Y."/>
            <person name="Liu C."/>
            <person name="Chen X.-L."/>
            <person name="Xie B.-B."/>
            <person name="Qin Q.-L."/>
            <person name="Rong J.-C."/>
            <person name="Zhang Y.-Z."/>
        </authorList>
    </citation>
    <scope>NUCLEOTIDE SEQUENCE [LARGE SCALE GENOMIC DNA]</scope>
    <source>
        <strain evidence="1 2">SM1211</strain>
    </source>
</reference>
<evidence type="ECO:0000313" key="1">
    <source>
        <dbReference type="EMBL" id="PIL21539.1"/>
    </source>
</evidence>
<dbReference type="PANTHER" id="PTHR35841">
    <property type="entry name" value="PHOSPHONATES-BINDING PERIPLASMIC PROTEIN"/>
    <property type="match status" value="1"/>
</dbReference>
<evidence type="ECO:0008006" key="3">
    <source>
        <dbReference type="Google" id="ProtNLM"/>
    </source>
</evidence>
<evidence type="ECO:0000313" key="2">
    <source>
        <dbReference type="Proteomes" id="UP000231259"/>
    </source>
</evidence>
<comment type="caution">
    <text evidence="1">The sequence shown here is derived from an EMBL/GenBank/DDBJ whole genome shotgun (WGS) entry which is preliminary data.</text>
</comment>
<keyword evidence="2" id="KW-1185">Reference proteome</keyword>
<name>A0A2G8RIZ7_9RHOB</name>
<organism evidence="1 2">
    <name type="scientific">Puniceibacterium antarcticum</name>
    <dbReference type="NCBI Taxonomy" id="1206336"/>
    <lineage>
        <taxon>Bacteria</taxon>
        <taxon>Pseudomonadati</taxon>
        <taxon>Pseudomonadota</taxon>
        <taxon>Alphaproteobacteria</taxon>
        <taxon>Rhodobacterales</taxon>
        <taxon>Paracoccaceae</taxon>
        <taxon>Puniceibacterium</taxon>
    </lineage>
</organism>
<accession>A0A2G8RIZ7</accession>
<dbReference type="EMBL" id="AWWI01000031">
    <property type="protein sequence ID" value="PIL21539.1"/>
    <property type="molecule type" value="Genomic_DNA"/>
</dbReference>
<sequence>MIANLPMYDWPETVWANDALWAAIRARLGYGPERLDRSLGLWEAWEHLDLLLSQTCGLPYRTRLLGKVTLVASPDYGLPGCAPGYYNSVLVARSDDQSTVQDLFSRRLVINQSHSQSGHAALISHAQKLNAKLGPKVESGAHIESARMVARNEADLAVIDAHTWRLIQRYEDVARLLRECDRTTPTPATPFITARGNDPDPLRRALTSALADLSPETRAILNLRAIVEIPHEVYMAVPNP</sequence>
<dbReference type="Pfam" id="PF12974">
    <property type="entry name" value="Phosphonate-bd"/>
    <property type="match status" value="1"/>
</dbReference>
<protein>
    <recommendedName>
        <fullName evidence="3">Phosphate ABC transporter substrate-binding protein</fullName>
    </recommendedName>
</protein>
<proteinExistence type="predicted"/>
<dbReference type="OrthoDB" id="7353682at2"/>
<dbReference type="AlphaFoldDB" id="A0A2G8RIZ7"/>
<gene>
    <name evidence="1" type="ORF">P775_03705</name>
</gene>
<dbReference type="PANTHER" id="PTHR35841:SF1">
    <property type="entry name" value="PHOSPHONATES-BINDING PERIPLASMIC PROTEIN"/>
    <property type="match status" value="1"/>
</dbReference>
<dbReference type="Gene3D" id="3.40.190.10">
    <property type="entry name" value="Periplasmic binding protein-like II"/>
    <property type="match status" value="1"/>
</dbReference>
<dbReference type="RefSeq" id="WP_099909672.1">
    <property type="nucleotide sequence ID" value="NZ_AWWI01000031.1"/>
</dbReference>
<dbReference type="SUPFAM" id="SSF53850">
    <property type="entry name" value="Periplasmic binding protein-like II"/>
    <property type="match status" value="1"/>
</dbReference>